<accession>X1KTZ3</accession>
<dbReference type="AlphaFoldDB" id="X1KTZ3"/>
<feature type="non-terminal residue" evidence="1">
    <location>
        <position position="1"/>
    </location>
</feature>
<gene>
    <name evidence="1" type="ORF">S06H3_06578</name>
</gene>
<name>X1KTZ3_9ZZZZ</name>
<comment type="caution">
    <text evidence="1">The sequence shown here is derived from an EMBL/GenBank/DDBJ whole genome shotgun (WGS) entry which is preliminary data.</text>
</comment>
<sequence length="58" mass="6341">CENAVAAENLTSLIHDQRSIRVTIVGYPQIGLAGDDGFGELTQVFWNRLELAPRKSAV</sequence>
<evidence type="ECO:0000313" key="1">
    <source>
        <dbReference type="EMBL" id="GAH93629.1"/>
    </source>
</evidence>
<protein>
    <submittedName>
        <fullName evidence="1">Uncharacterized protein</fullName>
    </submittedName>
</protein>
<reference evidence="1" key="1">
    <citation type="journal article" date="2014" name="Front. Microbiol.">
        <title>High frequency of phylogenetically diverse reductive dehalogenase-homologous genes in deep subseafloor sedimentary metagenomes.</title>
        <authorList>
            <person name="Kawai M."/>
            <person name="Futagami T."/>
            <person name="Toyoda A."/>
            <person name="Takaki Y."/>
            <person name="Nishi S."/>
            <person name="Hori S."/>
            <person name="Arai W."/>
            <person name="Tsubouchi T."/>
            <person name="Morono Y."/>
            <person name="Uchiyama I."/>
            <person name="Ito T."/>
            <person name="Fujiyama A."/>
            <person name="Inagaki F."/>
            <person name="Takami H."/>
        </authorList>
    </citation>
    <scope>NUCLEOTIDE SEQUENCE</scope>
    <source>
        <strain evidence="1">Expedition CK06-06</strain>
    </source>
</reference>
<proteinExistence type="predicted"/>
<dbReference type="EMBL" id="BARV01002570">
    <property type="protein sequence ID" value="GAH93629.1"/>
    <property type="molecule type" value="Genomic_DNA"/>
</dbReference>
<organism evidence="1">
    <name type="scientific">marine sediment metagenome</name>
    <dbReference type="NCBI Taxonomy" id="412755"/>
    <lineage>
        <taxon>unclassified sequences</taxon>
        <taxon>metagenomes</taxon>
        <taxon>ecological metagenomes</taxon>
    </lineage>
</organism>